<gene>
    <name evidence="2" type="ORF">HPB51_013212</name>
</gene>
<reference evidence="2" key="1">
    <citation type="journal article" date="2020" name="Cell">
        <title>Large-Scale Comparative Analyses of Tick Genomes Elucidate Their Genetic Diversity and Vector Capacities.</title>
        <authorList>
            <consortium name="Tick Genome and Microbiome Consortium (TIGMIC)"/>
            <person name="Jia N."/>
            <person name="Wang J."/>
            <person name="Shi W."/>
            <person name="Du L."/>
            <person name="Sun Y."/>
            <person name="Zhan W."/>
            <person name="Jiang J.F."/>
            <person name="Wang Q."/>
            <person name="Zhang B."/>
            <person name="Ji P."/>
            <person name="Bell-Sakyi L."/>
            <person name="Cui X.M."/>
            <person name="Yuan T.T."/>
            <person name="Jiang B.G."/>
            <person name="Yang W.F."/>
            <person name="Lam T.T."/>
            <person name="Chang Q.C."/>
            <person name="Ding S.J."/>
            <person name="Wang X.J."/>
            <person name="Zhu J.G."/>
            <person name="Ruan X.D."/>
            <person name="Zhao L."/>
            <person name="Wei J.T."/>
            <person name="Ye R.Z."/>
            <person name="Que T.C."/>
            <person name="Du C.H."/>
            <person name="Zhou Y.H."/>
            <person name="Cheng J.X."/>
            <person name="Dai P.F."/>
            <person name="Guo W.B."/>
            <person name="Han X.H."/>
            <person name="Huang E.J."/>
            <person name="Li L.F."/>
            <person name="Wei W."/>
            <person name="Gao Y.C."/>
            <person name="Liu J.Z."/>
            <person name="Shao H.Z."/>
            <person name="Wang X."/>
            <person name="Wang C.C."/>
            <person name="Yang T.C."/>
            <person name="Huo Q.B."/>
            <person name="Li W."/>
            <person name="Chen H.Y."/>
            <person name="Chen S.E."/>
            <person name="Zhou L.G."/>
            <person name="Ni X.B."/>
            <person name="Tian J.H."/>
            <person name="Sheng Y."/>
            <person name="Liu T."/>
            <person name="Pan Y.S."/>
            <person name="Xia L.Y."/>
            <person name="Li J."/>
            <person name="Zhao F."/>
            <person name="Cao W.C."/>
        </authorList>
    </citation>
    <scope>NUCLEOTIDE SEQUENCE</scope>
    <source>
        <strain evidence="2">Rmic-2018</strain>
    </source>
</reference>
<comment type="caution">
    <text evidence="2">The sequence shown here is derived from an EMBL/GenBank/DDBJ whole genome shotgun (WGS) entry which is preliminary data.</text>
</comment>
<sequence length="150" mass="16177">MDIDRVDIVFNYDMPEDSDTYLHRVARAGRFGTKGLALTFVAGEQDANTLNQVQDRASPQKSFCECGSGDVVYQSPDLITSKCGMSGQVDIAAVATVLRSKSSGDSGLDGCYHETRVISGSLSPTVPGKVCRDGTGIDVMKGQAWFLWCR</sequence>
<reference evidence="2" key="2">
    <citation type="submission" date="2021-09" db="EMBL/GenBank/DDBJ databases">
        <authorList>
            <person name="Jia N."/>
            <person name="Wang J."/>
            <person name="Shi W."/>
            <person name="Du L."/>
            <person name="Sun Y."/>
            <person name="Zhan W."/>
            <person name="Jiang J."/>
            <person name="Wang Q."/>
            <person name="Zhang B."/>
            <person name="Ji P."/>
            <person name="Sakyi L.B."/>
            <person name="Cui X."/>
            <person name="Yuan T."/>
            <person name="Jiang B."/>
            <person name="Yang W."/>
            <person name="Lam T.T.-Y."/>
            <person name="Chang Q."/>
            <person name="Ding S."/>
            <person name="Wang X."/>
            <person name="Zhu J."/>
            <person name="Ruan X."/>
            <person name="Zhao L."/>
            <person name="Wei J."/>
            <person name="Que T."/>
            <person name="Du C."/>
            <person name="Cheng J."/>
            <person name="Dai P."/>
            <person name="Han X."/>
            <person name="Huang E."/>
            <person name="Gao Y."/>
            <person name="Liu J."/>
            <person name="Shao H."/>
            <person name="Ye R."/>
            <person name="Li L."/>
            <person name="Wei W."/>
            <person name="Wang X."/>
            <person name="Wang C."/>
            <person name="Huo Q."/>
            <person name="Li W."/>
            <person name="Guo W."/>
            <person name="Chen H."/>
            <person name="Chen S."/>
            <person name="Zhou L."/>
            <person name="Zhou L."/>
            <person name="Ni X."/>
            <person name="Tian J."/>
            <person name="Zhou Y."/>
            <person name="Sheng Y."/>
            <person name="Liu T."/>
            <person name="Pan Y."/>
            <person name="Xia L."/>
            <person name="Li J."/>
            <person name="Zhao F."/>
            <person name="Cao W."/>
        </authorList>
    </citation>
    <scope>NUCLEOTIDE SEQUENCE</scope>
    <source>
        <strain evidence="2">Rmic-2018</strain>
        <tissue evidence="2">Larvae</tissue>
    </source>
</reference>
<dbReference type="EMBL" id="JABSTU010000008">
    <property type="protein sequence ID" value="KAH8023374.1"/>
    <property type="molecule type" value="Genomic_DNA"/>
</dbReference>
<proteinExistence type="predicted"/>
<evidence type="ECO:0000313" key="2">
    <source>
        <dbReference type="EMBL" id="KAH8023374.1"/>
    </source>
</evidence>
<evidence type="ECO:0000259" key="1">
    <source>
        <dbReference type="PROSITE" id="PS51194"/>
    </source>
</evidence>
<accession>A0A9J6DMY9</accession>
<dbReference type="InterPro" id="IPR001650">
    <property type="entry name" value="Helicase_C-like"/>
</dbReference>
<dbReference type="AlphaFoldDB" id="A0A9J6DMY9"/>
<dbReference type="VEuPathDB" id="VectorBase:LOC119173942"/>
<dbReference type="Pfam" id="PF00271">
    <property type="entry name" value="Helicase_C"/>
    <property type="match status" value="1"/>
</dbReference>
<name>A0A9J6DMY9_RHIMP</name>
<organism evidence="2 3">
    <name type="scientific">Rhipicephalus microplus</name>
    <name type="common">Cattle tick</name>
    <name type="synonym">Boophilus microplus</name>
    <dbReference type="NCBI Taxonomy" id="6941"/>
    <lineage>
        <taxon>Eukaryota</taxon>
        <taxon>Metazoa</taxon>
        <taxon>Ecdysozoa</taxon>
        <taxon>Arthropoda</taxon>
        <taxon>Chelicerata</taxon>
        <taxon>Arachnida</taxon>
        <taxon>Acari</taxon>
        <taxon>Parasitiformes</taxon>
        <taxon>Ixodida</taxon>
        <taxon>Ixodoidea</taxon>
        <taxon>Ixodidae</taxon>
        <taxon>Rhipicephalinae</taxon>
        <taxon>Rhipicephalus</taxon>
        <taxon>Boophilus</taxon>
    </lineage>
</organism>
<dbReference type="Gene3D" id="3.40.50.300">
    <property type="entry name" value="P-loop containing nucleotide triphosphate hydrolases"/>
    <property type="match status" value="1"/>
</dbReference>
<feature type="domain" description="Helicase C-terminal" evidence="1">
    <location>
        <begin position="1"/>
        <end position="79"/>
    </location>
</feature>
<dbReference type="InterPro" id="IPR027417">
    <property type="entry name" value="P-loop_NTPase"/>
</dbReference>
<protein>
    <recommendedName>
        <fullName evidence="1">Helicase C-terminal domain-containing protein</fullName>
    </recommendedName>
</protein>
<dbReference type="PROSITE" id="PS51194">
    <property type="entry name" value="HELICASE_CTER"/>
    <property type="match status" value="1"/>
</dbReference>
<dbReference type="PANTHER" id="PTHR47958">
    <property type="entry name" value="ATP-DEPENDENT RNA HELICASE DBP3"/>
    <property type="match status" value="1"/>
</dbReference>
<keyword evidence="3" id="KW-1185">Reference proteome</keyword>
<evidence type="ECO:0000313" key="3">
    <source>
        <dbReference type="Proteomes" id="UP000821866"/>
    </source>
</evidence>
<dbReference type="SUPFAM" id="SSF52540">
    <property type="entry name" value="P-loop containing nucleoside triphosphate hydrolases"/>
    <property type="match status" value="1"/>
</dbReference>
<dbReference type="Proteomes" id="UP000821866">
    <property type="component" value="Chromosome 6"/>
</dbReference>